<evidence type="ECO:0000313" key="2">
    <source>
        <dbReference type="Proteomes" id="UP000542776"/>
    </source>
</evidence>
<dbReference type="RefSeq" id="WP_183197877.1">
    <property type="nucleotide sequence ID" value="NZ_JACIEK010000001.1"/>
</dbReference>
<sequence length="305" mass="32340">MSTPTTIDLTRVPLPGAIETFTPAQLRAAFIARFLAAWDEERARDATLPAFTIGELEANPVAVVGRASTYLRVGDRQRVNDALRALFATTAKGTNLDALVARQNVQRLVLLPATVNAPAVMEGDDALLRRYLLSFDRPSAGSEGAYLFAAFTAWPQMGDARVNGRAVHGRRGDTDVVIIGPGGRLPTSEERRAVSAACLAADVQPEAVSVSVIVARRAEYAARLLVEIPNGPDAALVEADVIERVTGATAARTLIKAEIPAGFLPGVAYGPNVIKVRDLAPVSIAPDPYTVPVMTSLTVTVVVRP</sequence>
<protein>
    <submittedName>
        <fullName evidence="1">Phage-related baseplate assembly protein</fullName>
    </submittedName>
</protein>
<accession>A0A7W6E9Q5</accession>
<organism evidence="1 2">
    <name type="scientific">Aureimonas pseudogalii</name>
    <dbReference type="NCBI Taxonomy" id="1744844"/>
    <lineage>
        <taxon>Bacteria</taxon>
        <taxon>Pseudomonadati</taxon>
        <taxon>Pseudomonadota</taxon>
        <taxon>Alphaproteobacteria</taxon>
        <taxon>Hyphomicrobiales</taxon>
        <taxon>Aurantimonadaceae</taxon>
        <taxon>Aureimonas</taxon>
    </lineage>
</organism>
<dbReference type="AlphaFoldDB" id="A0A7W6E9Q5"/>
<keyword evidence="2" id="KW-1185">Reference proteome</keyword>
<dbReference type="EMBL" id="JACIEK010000001">
    <property type="protein sequence ID" value="MBB3996879.1"/>
    <property type="molecule type" value="Genomic_DNA"/>
</dbReference>
<proteinExistence type="predicted"/>
<reference evidence="1 2" key="1">
    <citation type="submission" date="2020-08" db="EMBL/GenBank/DDBJ databases">
        <title>Genomic Encyclopedia of Type Strains, Phase IV (KMG-IV): sequencing the most valuable type-strain genomes for metagenomic binning, comparative biology and taxonomic classification.</title>
        <authorList>
            <person name="Goeker M."/>
        </authorList>
    </citation>
    <scope>NUCLEOTIDE SEQUENCE [LARGE SCALE GENOMIC DNA]</scope>
    <source>
        <strain evidence="1 2">DSM 102238</strain>
    </source>
</reference>
<name>A0A7W6E9Q5_9HYPH</name>
<gene>
    <name evidence="1" type="ORF">GGR04_000700</name>
</gene>
<dbReference type="Proteomes" id="UP000542776">
    <property type="component" value="Unassembled WGS sequence"/>
</dbReference>
<comment type="caution">
    <text evidence="1">The sequence shown here is derived from an EMBL/GenBank/DDBJ whole genome shotgun (WGS) entry which is preliminary data.</text>
</comment>
<evidence type="ECO:0000313" key="1">
    <source>
        <dbReference type="EMBL" id="MBB3996879.1"/>
    </source>
</evidence>